<dbReference type="InterPro" id="IPR006299">
    <property type="entry name" value="FlgC"/>
</dbReference>
<dbReference type="InterPro" id="IPR001444">
    <property type="entry name" value="Flag_bb_rod_N"/>
</dbReference>
<evidence type="ECO:0000259" key="7">
    <source>
        <dbReference type="Pfam" id="PF00460"/>
    </source>
</evidence>
<dbReference type="Proteomes" id="UP000323521">
    <property type="component" value="Chromosome"/>
</dbReference>
<dbReference type="InterPro" id="IPR019776">
    <property type="entry name" value="Flagellar_basal_body_rod_CS"/>
</dbReference>
<evidence type="ECO:0000256" key="1">
    <source>
        <dbReference type="ARBA" id="ARBA00004117"/>
    </source>
</evidence>
<organism evidence="9 10">
    <name type="scientific">Formimonas warabiya</name>
    <dbReference type="NCBI Taxonomy" id="1761012"/>
    <lineage>
        <taxon>Bacteria</taxon>
        <taxon>Bacillati</taxon>
        <taxon>Bacillota</taxon>
        <taxon>Clostridia</taxon>
        <taxon>Eubacteriales</taxon>
        <taxon>Peptococcaceae</taxon>
        <taxon>Candidatus Formimonas</taxon>
    </lineage>
</organism>
<keyword evidence="10" id="KW-1185">Reference proteome</keyword>
<evidence type="ECO:0000256" key="5">
    <source>
        <dbReference type="ARBA" id="ARBA00025933"/>
    </source>
</evidence>
<dbReference type="KEGG" id="fwa:DCMF_13645"/>
<evidence type="ECO:0000259" key="8">
    <source>
        <dbReference type="Pfam" id="PF06429"/>
    </source>
</evidence>
<dbReference type="AlphaFoldDB" id="A0A3G1KT74"/>
<keyword evidence="9" id="KW-0282">Flagellum</keyword>
<dbReference type="InterPro" id="IPR010930">
    <property type="entry name" value="Flg_bb/hook_C_dom"/>
</dbReference>
<dbReference type="NCBIfam" id="TIGR01395">
    <property type="entry name" value="FlgC"/>
    <property type="match status" value="1"/>
</dbReference>
<dbReference type="GO" id="GO:0071978">
    <property type="term" value="P:bacterial-type flagellum-dependent swarming motility"/>
    <property type="evidence" value="ECO:0007669"/>
    <property type="project" value="TreeGrafter"/>
</dbReference>
<dbReference type="GO" id="GO:0030694">
    <property type="term" value="C:bacterial-type flagellum basal body, rod"/>
    <property type="evidence" value="ECO:0007669"/>
    <property type="project" value="UniProtKB-UniRule"/>
</dbReference>
<protein>
    <recommendedName>
        <fullName evidence="3 6">Flagellar basal-body rod protein FlgC</fullName>
    </recommendedName>
</protein>
<dbReference type="Pfam" id="PF06429">
    <property type="entry name" value="Flg_bbr_C"/>
    <property type="match status" value="1"/>
</dbReference>
<comment type="subcellular location">
    <subcellularLocation>
        <location evidence="1 6">Bacterial flagellum basal body</location>
    </subcellularLocation>
</comment>
<keyword evidence="4 6" id="KW-0975">Bacterial flagellum</keyword>
<dbReference type="EMBL" id="CP017634">
    <property type="protein sequence ID" value="ATW25668.1"/>
    <property type="molecule type" value="Genomic_DNA"/>
</dbReference>
<accession>A0A3G1KT74</accession>
<dbReference type="RefSeq" id="WP_148134929.1">
    <property type="nucleotide sequence ID" value="NZ_CP017634.1"/>
</dbReference>
<sequence length="143" mass="15833">MKIYQIMAISASALTAEKLRLDTIANNIANINTTRTREGGPFQRKIVVFEEMLEKQSPEGIGKEVGQGVRVKEIVADDKTPFKLVKDPAHPDADQNGNVLYPNVDLSTEMIDMLTSLRAYQSNVAVLNTTRAMAEKALEINRS</sequence>
<feature type="domain" description="Flagellar basal-body/hook protein C-terminal" evidence="8">
    <location>
        <begin position="96"/>
        <end position="139"/>
    </location>
</feature>
<proteinExistence type="inferred from homology"/>
<dbReference type="Pfam" id="PF00460">
    <property type="entry name" value="Flg_bb_rod"/>
    <property type="match status" value="1"/>
</dbReference>
<comment type="subunit">
    <text evidence="5 6">The basal body constitutes a major portion of the flagellar organelle and consists of four rings (L,P,S, and M) mounted on a central rod. The rod consists of about 26 subunits of FlgG in the distal portion, and FlgB, FlgC and FlgF are thought to build up the proximal portion of the rod with about 6 subunits each.</text>
</comment>
<evidence type="ECO:0000313" key="9">
    <source>
        <dbReference type="EMBL" id="ATW25668.1"/>
    </source>
</evidence>
<gene>
    <name evidence="9" type="ORF">DCMF_13645</name>
</gene>
<evidence type="ECO:0000256" key="4">
    <source>
        <dbReference type="ARBA" id="ARBA00023143"/>
    </source>
</evidence>
<feature type="domain" description="Flagellar basal body rod protein N-terminal" evidence="7">
    <location>
        <begin position="9"/>
        <end position="35"/>
    </location>
</feature>
<name>A0A3G1KT74_FORW1</name>
<dbReference type="PANTHER" id="PTHR30435:SF2">
    <property type="entry name" value="FLAGELLAR BASAL-BODY ROD PROTEIN FLGC"/>
    <property type="match status" value="1"/>
</dbReference>
<evidence type="ECO:0000256" key="3">
    <source>
        <dbReference type="ARBA" id="ARBA00017941"/>
    </source>
</evidence>
<evidence type="ECO:0000256" key="2">
    <source>
        <dbReference type="ARBA" id="ARBA00009677"/>
    </source>
</evidence>
<dbReference type="PANTHER" id="PTHR30435">
    <property type="entry name" value="FLAGELLAR PROTEIN"/>
    <property type="match status" value="1"/>
</dbReference>
<reference evidence="9 10" key="1">
    <citation type="submission" date="2016-10" db="EMBL/GenBank/DDBJ databases">
        <title>Complete Genome Sequence of Peptococcaceae strain DCMF.</title>
        <authorList>
            <person name="Edwards R.J."/>
            <person name="Holland S.I."/>
            <person name="Deshpande N.P."/>
            <person name="Wong Y.K."/>
            <person name="Ertan H."/>
            <person name="Manefield M."/>
            <person name="Russell T.L."/>
            <person name="Lee M.J."/>
        </authorList>
    </citation>
    <scope>NUCLEOTIDE SEQUENCE [LARGE SCALE GENOMIC DNA]</scope>
    <source>
        <strain evidence="9 10">DCMF</strain>
    </source>
</reference>
<keyword evidence="9" id="KW-0969">Cilium</keyword>
<dbReference type="PROSITE" id="PS00588">
    <property type="entry name" value="FLAGELLA_BB_ROD"/>
    <property type="match status" value="1"/>
</dbReference>
<comment type="similarity">
    <text evidence="2">Belongs to the flagella basal body rod proteins family.</text>
</comment>
<keyword evidence="9" id="KW-0966">Cell projection</keyword>
<evidence type="ECO:0000256" key="6">
    <source>
        <dbReference type="RuleBase" id="RU362062"/>
    </source>
</evidence>
<dbReference type="OrthoDB" id="9794148at2"/>
<evidence type="ECO:0000313" key="10">
    <source>
        <dbReference type="Proteomes" id="UP000323521"/>
    </source>
</evidence>